<dbReference type="OrthoDB" id="2184137at2"/>
<keyword evidence="1" id="KW-0812">Transmembrane</keyword>
<feature type="transmembrane region" description="Helical" evidence="1">
    <location>
        <begin position="279"/>
        <end position="301"/>
    </location>
</feature>
<comment type="caution">
    <text evidence="2">The sequence shown here is derived from an EMBL/GenBank/DDBJ whole genome shotgun (WGS) entry which is preliminary data.</text>
</comment>
<gene>
    <name evidence="2" type="ORF">BCR25_04085</name>
</gene>
<feature type="transmembrane region" description="Helical" evidence="1">
    <location>
        <begin position="353"/>
        <end position="377"/>
    </location>
</feature>
<feature type="transmembrane region" description="Helical" evidence="1">
    <location>
        <begin position="313"/>
        <end position="333"/>
    </location>
</feature>
<organism evidence="2 3">
    <name type="scientific">Enterococcus termitis</name>
    <dbReference type="NCBI Taxonomy" id="332950"/>
    <lineage>
        <taxon>Bacteria</taxon>
        <taxon>Bacillati</taxon>
        <taxon>Bacillota</taxon>
        <taxon>Bacilli</taxon>
        <taxon>Lactobacillales</taxon>
        <taxon>Enterococcaceae</taxon>
        <taxon>Enterococcus</taxon>
    </lineage>
</organism>
<proteinExistence type="predicted"/>
<name>A0A1E5GVQ2_9ENTE</name>
<feature type="transmembrane region" description="Helical" evidence="1">
    <location>
        <begin position="80"/>
        <end position="99"/>
    </location>
</feature>
<dbReference type="EMBL" id="MIJY01000012">
    <property type="protein sequence ID" value="OEG16783.1"/>
    <property type="molecule type" value="Genomic_DNA"/>
</dbReference>
<keyword evidence="1" id="KW-1133">Transmembrane helix</keyword>
<evidence type="ECO:0000313" key="3">
    <source>
        <dbReference type="Proteomes" id="UP000095094"/>
    </source>
</evidence>
<protein>
    <recommendedName>
        <fullName evidence="4">Conjugal transfer protein</fullName>
    </recommendedName>
</protein>
<keyword evidence="3" id="KW-1185">Reference proteome</keyword>
<sequence>MNYLIDSYAPYFVDAGVLGKLAEGLNWLFVDMPFFILRFFAIGILIIQQLLDQSDLFMEKQQDAYTLSLEILNNFGGKEIAQGSIIALLILLSAYYLLYNFFVSKRSFSKVILHYLAVFVLFVFWFGSIATPSGSQSGGLFLVKSVSNIVTAVKNNFTSGSSDFRMVDSEQSLDETPLFNATIKQTFYYVNTGSLDGEMENGKKIDEKKLLMPSGLSKEEKKTFEKERKKYIDSIKDENPYVQMTKDKTMEKLMAIFTGGVNTIVTSYPALYVNAMLSVIQLIITLLIILAPVFFLLSFVPACQPMLFKFFKLLIGLLFFPVVLGVFLAVFFWANKVIDTIYLNAMKLVAKPILLVMSGGIFVLVSNVVLIIIKLFLYRSIWKNKYQLLGFFTNNQVEQPEILEKVEGKVQEKKDRAKDITYGGAEMALGAYTGNQMLMMDGANKLMPTDKAMNLGRYHFKDDELDEREGHSKLDEWLDEQEEFPNDTPENQLKDVEFEEKENAIPEFDSDIELEELDSSVDDETIPETFIDVSEDILEDGATVSVDNLDEVTLESPDEVNEFKELEKVEQEIIMERDEYELDKEFPEDIFFGKETESELYEED</sequence>
<accession>A0A1E5GVQ2</accession>
<dbReference type="RefSeq" id="WP_069663180.1">
    <property type="nucleotide sequence ID" value="NZ_JBHUJJ010000001.1"/>
</dbReference>
<dbReference type="Proteomes" id="UP000095094">
    <property type="component" value="Unassembled WGS sequence"/>
</dbReference>
<reference evidence="3" key="1">
    <citation type="submission" date="2016-09" db="EMBL/GenBank/DDBJ databases">
        <authorList>
            <person name="Gulvik C.A."/>
        </authorList>
    </citation>
    <scope>NUCLEOTIDE SEQUENCE [LARGE SCALE GENOMIC DNA]</scope>
    <source>
        <strain evidence="3">LMG 8895</strain>
    </source>
</reference>
<keyword evidence="1" id="KW-0472">Membrane</keyword>
<feature type="transmembrane region" description="Helical" evidence="1">
    <location>
        <begin position="111"/>
        <end position="130"/>
    </location>
</feature>
<evidence type="ECO:0000313" key="2">
    <source>
        <dbReference type="EMBL" id="OEG16783.1"/>
    </source>
</evidence>
<dbReference type="AlphaFoldDB" id="A0A1E5GVQ2"/>
<evidence type="ECO:0008006" key="4">
    <source>
        <dbReference type="Google" id="ProtNLM"/>
    </source>
</evidence>
<evidence type="ECO:0000256" key="1">
    <source>
        <dbReference type="SAM" id="Phobius"/>
    </source>
</evidence>
<feature type="transmembrane region" description="Helical" evidence="1">
    <location>
        <begin position="32"/>
        <end position="51"/>
    </location>
</feature>